<feature type="transmembrane region" description="Helical" evidence="8">
    <location>
        <begin position="110"/>
        <end position="130"/>
    </location>
</feature>
<feature type="transmembrane region" description="Helical" evidence="8">
    <location>
        <begin position="136"/>
        <end position="157"/>
    </location>
</feature>
<dbReference type="InterPro" id="IPR005828">
    <property type="entry name" value="MFS_sugar_transport-like"/>
</dbReference>
<organism evidence="10 11">
    <name type="scientific">Diploptera punctata</name>
    <name type="common">Pacific beetle cockroach</name>
    <dbReference type="NCBI Taxonomy" id="6984"/>
    <lineage>
        <taxon>Eukaryota</taxon>
        <taxon>Metazoa</taxon>
        <taxon>Ecdysozoa</taxon>
        <taxon>Arthropoda</taxon>
        <taxon>Hexapoda</taxon>
        <taxon>Insecta</taxon>
        <taxon>Pterygota</taxon>
        <taxon>Neoptera</taxon>
        <taxon>Polyneoptera</taxon>
        <taxon>Dictyoptera</taxon>
        <taxon>Blattodea</taxon>
        <taxon>Blaberoidea</taxon>
        <taxon>Blaberidae</taxon>
        <taxon>Diplopterinae</taxon>
        <taxon>Diploptera</taxon>
    </lineage>
</organism>
<reference evidence="10" key="1">
    <citation type="journal article" date="2023" name="IScience">
        <title>Live-bearing cockroach genome reveals convergent evolutionary mechanisms linked to viviparity in insects and beyond.</title>
        <authorList>
            <person name="Fouks B."/>
            <person name="Harrison M.C."/>
            <person name="Mikhailova A.A."/>
            <person name="Marchal E."/>
            <person name="English S."/>
            <person name="Carruthers M."/>
            <person name="Jennings E.C."/>
            <person name="Chiamaka E.L."/>
            <person name="Frigard R.A."/>
            <person name="Pippel M."/>
            <person name="Attardo G.M."/>
            <person name="Benoit J.B."/>
            <person name="Bornberg-Bauer E."/>
            <person name="Tobe S.S."/>
        </authorList>
    </citation>
    <scope>NUCLEOTIDE SEQUENCE</scope>
    <source>
        <strain evidence="10">Stay&amp;Tobe</strain>
    </source>
</reference>
<dbReference type="InterPro" id="IPR050549">
    <property type="entry name" value="MFS_Trehalose_Transporter"/>
</dbReference>
<keyword evidence="2" id="KW-0813">Transport</keyword>
<gene>
    <name evidence="10" type="ORF">L9F63_000171</name>
</gene>
<dbReference type="SUPFAM" id="SSF103473">
    <property type="entry name" value="MFS general substrate transporter"/>
    <property type="match status" value="1"/>
</dbReference>
<feature type="transmembrane region" description="Helical" evidence="8">
    <location>
        <begin position="83"/>
        <end position="103"/>
    </location>
</feature>
<dbReference type="PROSITE" id="PS00216">
    <property type="entry name" value="SUGAR_TRANSPORT_1"/>
    <property type="match status" value="1"/>
</dbReference>
<feature type="domain" description="Major facilitator superfamily (MFS) profile" evidence="9">
    <location>
        <begin position="31"/>
        <end position="368"/>
    </location>
</feature>
<name>A0AAD8AM59_DIPPU</name>
<protein>
    <recommendedName>
        <fullName evidence="9">Major facilitator superfamily (MFS) profile domain-containing protein</fullName>
    </recommendedName>
</protein>
<dbReference type="PRINTS" id="PR00171">
    <property type="entry name" value="SUGRTRNSPORT"/>
</dbReference>
<dbReference type="InterPro" id="IPR020846">
    <property type="entry name" value="MFS_dom"/>
</dbReference>
<dbReference type="InterPro" id="IPR005829">
    <property type="entry name" value="Sugar_transporter_CS"/>
</dbReference>
<evidence type="ECO:0000256" key="5">
    <source>
        <dbReference type="ARBA" id="ARBA00022692"/>
    </source>
</evidence>
<dbReference type="InterPro" id="IPR003663">
    <property type="entry name" value="Sugar/inositol_transpt"/>
</dbReference>
<evidence type="ECO:0000256" key="4">
    <source>
        <dbReference type="ARBA" id="ARBA00022597"/>
    </source>
</evidence>
<evidence type="ECO:0000256" key="3">
    <source>
        <dbReference type="ARBA" id="ARBA00022475"/>
    </source>
</evidence>
<evidence type="ECO:0000256" key="7">
    <source>
        <dbReference type="ARBA" id="ARBA00023136"/>
    </source>
</evidence>
<evidence type="ECO:0000313" key="11">
    <source>
        <dbReference type="Proteomes" id="UP001233999"/>
    </source>
</evidence>
<evidence type="ECO:0000313" key="10">
    <source>
        <dbReference type="EMBL" id="KAJ9601638.1"/>
    </source>
</evidence>
<dbReference type="Proteomes" id="UP001233999">
    <property type="component" value="Unassembled WGS sequence"/>
</dbReference>
<dbReference type="PANTHER" id="PTHR48021">
    <property type="match status" value="1"/>
</dbReference>
<dbReference type="Pfam" id="PF00083">
    <property type="entry name" value="Sugar_tr"/>
    <property type="match status" value="1"/>
</dbReference>
<dbReference type="EMBL" id="JASPKZ010000006">
    <property type="protein sequence ID" value="KAJ9601638.1"/>
    <property type="molecule type" value="Genomic_DNA"/>
</dbReference>
<feature type="transmembrane region" description="Helical" evidence="8">
    <location>
        <begin position="33"/>
        <end position="52"/>
    </location>
</feature>
<keyword evidence="3" id="KW-1003">Cell membrane</keyword>
<accession>A0AAD8AM59</accession>
<evidence type="ECO:0000256" key="1">
    <source>
        <dbReference type="ARBA" id="ARBA00004651"/>
    </source>
</evidence>
<comment type="subcellular location">
    <subcellularLocation>
        <location evidence="1">Cell membrane</location>
        <topology evidence="1">Multi-pass membrane protein</topology>
    </subcellularLocation>
</comment>
<proteinExistence type="predicted"/>
<keyword evidence="5 8" id="KW-0812">Transmembrane</keyword>
<keyword evidence="11" id="KW-1185">Reference proteome</keyword>
<reference evidence="10" key="2">
    <citation type="submission" date="2023-05" db="EMBL/GenBank/DDBJ databases">
        <authorList>
            <person name="Fouks B."/>
        </authorList>
    </citation>
    <scope>NUCLEOTIDE SEQUENCE</scope>
    <source>
        <strain evidence="10">Stay&amp;Tobe</strain>
        <tissue evidence="10">Testes</tissue>
    </source>
</reference>
<dbReference type="AlphaFoldDB" id="A0AAD8AM59"/>
<evidence type="ECO:0000256" key="8">
    <source>
        <dbReference type="SAM" id="Phobius"/>
    </source>
</evidence>
<dbReference type="GO" id="GO:0005886">
    <property type="term" value="C:plasma membrane"/>
    <property type="evidence" value="ECO:0007669"/>
    <property type="project" value="UniProtKB-SubCell"/>
</dbReference>
<dbReference type="PROSITE" id="PS50850">
    <property type="entry name" value="MFS"/>
    <property type="match status" value="1"/>
</dbReference>
<keyword evidence="6 8" id="KW-1133">Transmembrane helix</keyword>
<evidence type="ECO:0000256" key="2">
    <source>
        <dbReference type="ARBA" id="ARBA00022448"/>
    </source>
</evidence>
<dbReference type="InterPro" id="IPR036259">
    <property type="entry name" value="MFS_trans_sf"/>
</dbReference>
<evidence type="ECO:0000256" key="6">
    <source>
        <dbReference type="ARBA" id="ARBA00022989"/>
    </source>
</evidence>
<comment type="caution">
    <text evidence="10">The sequence shown here is derived from an EMBL/GenBank/DDBJ whole genome shotgun (WGS) entry which is preliminary data.</text>
</comment>
<feature type="transmembrane region" description="Helical" evidence="8">
    <location>
        <begin position="278"/>
        <end position="300"/>
    </location>
</feature>
<keyword evidence="4" id="KW-0762">Sugar transport</keyword>
<evidence type="ECO:0000259" key="9">
    <source>
        <dbReference type="PROSITE" id="PS50850"/>
    </source>
</evidence>
<dbReference type="PANTHER" id="PTHR48021:SF1">
    <property type="entry name" value="GH07001P-RELATED"/>
    <property type="match status" value="1"/>
</dbReference>
<dbReference type="GO" id="GO:0022857">
    <property type="term" value="F:transmembrane transporter activity"/>
    <property type="evidence" value="ECO:0007669"/>
    <property type="project" value="InterPro"/>
</dbReference>
<feature type="transmembrane region" description="Helical" evidence="8">
    <location>
        <begin position="193"/>
        <end position="214"/>
    </location>
</feature>
<sequence length="368" mass="40559">MADENENEEVSEIVETEETKAQTLEKGKKFTQILGASICMLGGFTLGLGIGWSSPADSINKGLNKSANGTNSDYVDIINQMHWVGSLYNVGAMLVMFPIGFVLDIVGRKITMLIIAPCASASFVLLAALHKLPAWIVGRILLGFFSAAFCVAAPIYVAEISEASIRGTLGVFFQLLLVMGITVEFALGKANDVRILGYVSAAFPILFFIAFIFVPESPKFHIMKGKTDSAKKALQWYRGKKCDVTAELAVMEHTVEEALESKSSFKELFSTRAARRSLGMAAILMIFQQLSGINILMFYASKIFSDAGSKLSDIDSSIILAVVQIFWDSNIYFHCGQSWEKDFVVCFAFWDVYFLDMHGWMANISGKR</sequence>
<feature type="transmembrane region" description="Helical" evidence="8">
    <location>
        <begin position="169"/>
        <end position="187"/>
    </location>
</feature>
<dbReference type="Gene3D" id="1.20.1250.20">
    <property type="entry name" value="MFS general substrate transporter like domains"/>
    <property type="match status" value="1"/>
</dbReference>
<keyword evidence="7 8" id="KW-0472">Membrane</keyword>
<dbReference type="FunFam" id="1.20.1250.20:FF:000218">
    <property type="entry name" value="facilitated trehalose transporter Tret1"/>
    <property type="match status" value="1"/>
</dbReference>